<gene>
    <name evidence="1" type="ORF">VTH8203_00829</name>
</gene>
<dbReference type="AlphaFoldDB" id="A0A240EEW0"/>
<reference evidence="2" key="1">
    <citation type="submission" date="2016-06" db="EMBL/GenBank/DDBJ databases">
        <authorList>
            <person name="Rodrigo-Torres L."/>
            <person name="Arahal R.D."/>
            <person name="Lucena T."/>
        </authorList>
    </citation>
    <scope>NUCLEOTIDE SEQUENCE [LARGE SCALE GENOMIC DNA]</scope>
    <source>
        <strain evidence="2">CECT8203</strain>
    </source>
</reference>
<proteinExistence type="predicted"/>
<dbReference type="EMBL" id="OANU01000006">
    <property type="protein sequence ID" value="SNX47228.1"/>
    <property type="molecule type" value="Genomic_DNA"/>
</dbReference>
<dbReference type="RefSeq" id="WP_096992520.1">
    <property type="nucleotide sequence ID" value="NZ_JBHSII010000006.1"/>
</dbReference>
<dbReference type="OrthoDB" id="9803707at2"/>
<dbReference type="Proteomes" id="UP000219336">
    <property type="component" value="Unassembled WGS sequence"/>
</dbReference>
<keyword evidence="2" id="KW-1185">Reference proteome</keyword>
<name>A0A240EEW0_9VIBR</name>
<evidence type="ECO:0000313" key="2">
    <source>
        <dbReference type="Proteomes" id="UP000219336"/>
    </source>
</evidence>
<sequence length="181" mass="21052">MLYAISISKAGVAGYPIFTEQQVTDILNKGGTLCLTRFQLQLAIEYLNQPIFVFDKTYPRWQEIGVIKKMLPGIYILAIEDKLELFQRLTEYAKARLLFILENEVEQGLKRELINIHAQDIESFNLDELELRFLTPRRFVAIAKRRNRRDLIASYNLNHHDALTLTYLSDEELTAFSAAKR</sequence>
<evidence type="ECO:0000313" key="1">
    <source>
        <dbReference type="EMBL" id="SNX47228.1"/>
    </source>
</evidence>
<accession>A0A240EEW0</accession>
<organism evidence="1 2">
    <name type="scientific">Vibrio thalassae</name>
    <dbReference type="NCBI Taxonomy" id="1243014"/>
    <lineage>
        <taxon>Bacteria</taxon>
        <taxon>Pseudomonadati</taxon>
        <taxon>Pseudomonadota</taxon>
        <taxon>Gammaproteobacteria</taxon>
        <taxon>Vibrionales</taxon>
        <taxon>Vibrionaceae</taxon>
        <taxon>Vibrio</taxon>
    </lineage>
</organism>
<protein>
    <submittedName>
        <fullName evidence="1">Uncharacterized protein</fullName>
    </submittedName>
</protein>